<reference evidence="2" key="1">
    <citation type="journal article" date="2014" name="Int. J. Syst. Evol. Microbiol.">
        <title>Complete genome sequence of Corynebacterium casei LMG S-19264T (=DSM 44701T), isolated from a smear-ripened cheese.</title>
        <authorList>
            <consortium name="US DOE Joint Genome Institute (JGI-PGF)"/>
            <person name="Walter F."/>
            <person name="Albersmeier A."/>
            <person name="Kalinowski J."/>
            <person name="Ruckert C."/>
        </authorList>
    </citation>
    <scope>NUCLEOTIDE SEQUENCE</scope>
    <source>
        <strain evidence="2">CGMCC 1.15758</strain>
    </source>
</reference>
<dbReference type="EMBL" id="BMJS01000001">
    <property type="protein sequence ID" value="GGF88022.1"/>
    <property type="molecule type" value="Genomic_DNA"/>
</dbReference>
<proteinExistence type="predicted"/>
<dbReference type="PROSITE" id="PS50801">
    <property type="entry name" value="STAS"/>
    <property type="match status" value="1"/>
</dbReference>
<dbReference type="PANTHER" id="PTHR35849:SF1">
    <property type="entry name" value="INTERMEMBRANE PHOSPHOLIPID TRANSPORT SYSTEM BINDING PROTEIN MLAB"/>
    <property type="match status" value="1"/>
</dbReference>
<dbReference type="AlphaFoldDB" id="A0A8J2Z1T3"/>
<sequence>MSLSIKNPNSFSLQGDLNFSNASSIEKELDHALKSIISRLEIDLNDTQEIDSAGIALLMHIIHHCQSNSIDLQFTGLVSENAKSLINIHGLDNLFSPFIKQ</sequence>
<dbReference type="InterPro" id="IPR002645">
    <property type="entry name" value="STAS_dom"/>
</dbReference>
<dbReference type="Proteomes" id="UP000636949">
    <property type="component" value="Unassembled WGS sequence"/>
</dbReference>
<dbReference type="RefSeq" id="WP_117001239.1">
    <property type="nucleotide sequence ID" value="NZ_BMJS01000001.1"/>
</dbReference>
<protein>
    <recommendedName>
        <fullName evidence="1">STAS domain-containing protein</fullName>
    </recommendedName>
</protein>
<organism evidence="2 3">
    <name type="scientific">Cysteiniphilum litorale</name>
    <dbReference type="NCBI Taxonomy" id="2056700"/>
    <lineage>
        <taxon>Bacteria</taxon>
        <taxon>Pseudomonadati</taxon>
        <taxon>Pseudomonadota</taxon>
        <taxon>Gammaproteobacteria</taxon>
        <taxon>Thiotrichales</taxon>
        <taxon>Fastidiosibacteraceae</taxon>
        <taxon>Cysteiniphilum</taxon>
    </lineage>
</organism>
<keyword evidence="3" id="KW-1185">Reference proteome</keyword>
<comment type="caution">
    <text evidence="2">The sequence shown here is derived from an EMBL/GenBank/DDBJ whole genome shotgun (WGS) entry which is preliminary data.</text>
</comment>
<dbReference type="SUPFAM" id="SSF52091">
    <property type="entry name" value="SpoIIaa-like"/>
    <property type="match status" value="1"/>
</dbReference>
<feature type="domain" description="STAS" evidence="1">
    <location>
        <begin position="11"/>
        <end position="101"/>
    </location>
</feature>
<evidence type="ECO:0000313" key="3">
    <source>
        <dbReference type="Proteomes" id="UP000636949"/>
    </source>
</evidence>
<dbReference type="Pfam" id="PF01740">
    <property type="entry name" value="STAS"/>
    <property type="match status" value="1"/>
</dbReference>
<accession>A0A8J2Z1T3</accession>
<dbReference type="PANTHER" id="PTHR35849">
    <property type="entry name" value="BLR2341 PROTEIN"/>
    <property type="match status" value="1"/>
</dbReference>
<name>A0A8J2Z1T3_9GAMM</name>
<evidence type="ECO:0000259" key="1">
    <source>
        <dbReference type="PROSITE" id="PS50801"/>
    </source>
</evidence>
<gene>
    <name evidence="2" type="ORF">GCM10010995_01540</name>
</gene>
<dbReference type="InterPro" id="IPR036513">
    <property type="entry name" value="STAS_dom_sf"/>
</dbReference>
<dbReference type="InterPro" id="IPR052746">
    <property type="entry name" value="MlaB_ABC_Transporter"/>
</dbReference>
<dbReference type="Gene3D" id="3.30.750.24">
    <property type="entry name" value="STAS domain"/>
    <property type="match status" value="1"/>
</dbReference>
<dbReference type="OrthoDB" id="5625060at2"/>
<reference evidence="2" key="2">
    <citation type="submission" date="2020-09" db="EMBL/GenBank/DDBJ databases">
        <authorList>
            <person name="Sun Q."/>
            <person name="Zhou Y."/>
        </authorList>
    </citation>
    <scope>NUCLEOTIDE SEQUENCE</scope>
    <source>
        <strain evidence="2">CGMCC 1.15758</strain>
    </source>
</reference>
<dbReference type="CDD" id="cd07043">
    <property type="entry name" value="STAS_anti-anti-sigma_factors"/>
    <property type="match status" value="1"/>
</dbReference>
<evidence type="ECO:0000313" key="2">
    <source>
        <dbReference type="EMBL" id="GGF88022.1"/>
    </source>
</evidence>